<evidence type="ECO:0000313" key="1">
    <source>
        <dbReference type="EMBL" id="MBO8449464.1"/>
    </source>
</evidence>
<sequence length="614" mass="68095">MKKILAVSAVVVLLASCVKEEIFQPVPGNGQESPFRVVLRQDGFPGETKGAAPAAGYDRVEILVAGKDGELVGNIKSMYESSSSTVNIEGLYPGEYNLLVLGINGEWQKDSISIGTPSDISDRWFSFPETLDGPLNAEYFYSSTPFTVKEDKGSGGYAFYSDLPESITQSRIISRLDFSLSFNNRYVETSATSLAAYLDSPVFFRDFSCNGEFSGSTDGGPVEIDLTEMTRVLLPPTPENSGISGKIRLMTRNYREEVARRDYTFTLAGMFSNTIQTVEMPLSHPDDESGTMFITSAAYDTGDHGLILQDDEPVSVYTDKAQRSFSTDKPLQVSVTDDGRLHVRFYSPRPLQDALIRIRIPSHSDEYMDIAYFEEIPAFADFYEAIPCLERSGVYRTEAGGNARLPKVSQEDLAGADFKVVSEDPYWAKLEKIKTSYTLSFTLHGGDPTAPDGGPAGNWMGIRPVHCREAVAFFLNCTYLSCMPEFEQLMKDNPDALTDDQHNKVAPETAIQKMQQTRTLTIGLVYPGNGVIGLASPSTYGVYQNSWFNHYSDTYACEIAFHELGHVLGYGHSSSFTYGAWAQKLMNNFYVNNLKNFPIDSRSYLNSTNNPNKY</sequence>
<dbReference type="AlphaFoldDB" id="A0A9D9EL31"/>
<proteinExistence type="predicted"/>
<dbReference type="SUPFAM" id="SSF55486">
    <property type="entry name" value="Metalloproteases ('zincins'), catalytic domain"/>
    <property type="match status" value="1"/>
</dbReference>
<dbReference type="Proteomes" id="UP000810252">
    <property type="component" value="Unassembled WGS sequence"/>
</dbReference>
<gene>
    <name evidence="1" type="ORF">IAC29_09400</name>
</gene>
<dbReference type="Gene3D" id="3.40.390.10">
    <property type="entry name" value="Collagenase (Catalytic Domain)"/>
    <property type="match status" value="1"/>
</dbReference>
<dbReference type="GO" id="GO:0008237">
    <property type="term" value="F:metallopeptidase activity"/>
    <property type="evidence" value="ECO:0007669"/>
    <property type="project" value="InterPro"/>
</dbReference>
<organism evidence="1 2">
    <name type="scientific">Candidatus Cryptobacteroides merdigallinarum</name>
    <dbReference type="NCBI Taxonomy" id="2840770"/>
    <lineage>
        <taxon>Bacteria</taxon>
        <taxon>Pseudomonadati</taxon>
        <taxon>Bacteroidota</taxon>
        <taxon>Bacteroidia</taxon>
        <taxon>Bacteroidales</taxon>
        <taxon>Candidatus Cryptobacteroides</taxon>
    </lineage>
</organism>
<accession>A0A9D9EL31</accession>
<reference evidence="1" key="2">
    <citation type="journal article" date="2021" name="PeerJ">
        <title>Extensive microbial diversity within the chicken gut microbiome revealed by metagenomics and culture.</title>
        <authorList>
            <person name="Gilroy R."/>
            <person name="Ravi A."/>
            <person name="Getino M."/>
            <person name="Pursley I."/>
            <person name="Horton D.L."/>
            <person name="Alikhan N.F."/>
            <person name="Baker D."/>
            <person name="Gharbi K."/>
            <person name="Hall N."/>
            <person name="Watson M."/>
            <person name="Adriaenssens E.M."/>
            <person name="Foster-Nyarko E."/>
            <person name="Jarju S."/>
            <person name="Secka A."/>
            <person name="Antonio M."/>
            <person name="Oren A."/>
            <person name="Chaudhuri R.R."/>
            <person name="La Ragione R."/>
            <person name="Hildebrand F."/>
            <person name="Pallen M.J."/>
        </authorList>
    </citation>
    <scope>NUCLEOTIDE SEQUENCE</scope>
    <source>
        <strain evidence="1">20514</strain>
    </source>
</reference>
<name>A0A9D9EL31_9BACT</name>
<protein>
    <submittedName>
        <fullName evidence="1">Uncharacterized protein</fullName>
    </submittedName>
</protein>
<comment type="caution">
    <text evidence="1">The sequence shown here is derived from an EMBL/GenBank/DDBJ whole genome shotgun (WGS) entry which is preliminary data.</text>
</comment>
<dbReference type="PROSITE" id="PS51257">
    <property type="entry name" value="PROKAR_LIPOPROTEIN"/>
    <property type="match status" value="1"/>
</dbReference>
<dbReference type="InterPro" id="IPR024079">
    <property type="entry name" value="MetalloPept_cat_dom_sf"/>
</dbReference>
<dbReference type="EMBL" id="JADIMQ010000134">
    <property type="protein sequence ID" value="MBO8449464.1"/>
    <property type="molecule type" value="Genomic_DNA"/>
</dbReference>
<evidence type="ECO:0000313" key="2">
    <source>
        <dbReference type="Proteomes" id="UP000810252"/>
    </source>
</evidence>
<reference evidence="1" key="1">
    <citation type="submission" date="2020-10" db="EMBL/GenBank/DDBJ databases">
        <authorList>
            <person name="Gilroy R."/>
        </authorList>
    </citation>
    <scope>NUCLEOTIDE SEQUENCE</scope>
    <source>
        <strain evidence="1">20514</strain>
    </source>
</reference>